<dbReference type="PANTHER" id="PTHR23028:SF53">
    <property type="entry name" value="ACYL_TRANSF_3 DOMAIN-CONTAINING PROTEIN"/>
    <property type="match status" value="1"/>
</dbReference>
<protein>
    <submittedName>
        <fullName evidence="4">Peptidoglycan/LPS O-acetylase OafA/YrhL</fullName>
    </submittedName>
</protein>
<dbReference type="GO" id="GO:0009103">
    <property type="term" value="P:lipopolysaccharide biosynthetic process"/>
    <property type="evidence" value="ECO:0007669"/>
    <property type="project" value="TreeGrafter"/>
</dbReference>
<keyword evidence="1" id="KW-1133">Transmembrane helix</keyword>
<evidence type="ECO:0000259" key="2">
    <source>
        <dbReference type="Pfam" id="PF01757"/>
    </source>
</evidence>
<proteinExistence type="predicted"/>
<feature type="transmembrane region" description="Helical" evidence="1">
    <location>
        <begin position="35"/>
        <end position="55"/>
    </location>
</feature>
<evidence type="ECO:0000313" key="5">
    <source>
        <dbReference type="Proteomes" id="UP000295764"/>
    </source>
</evidence>
<sequence>MRNRSTDFRDDILAARGWFAALIVVYHLWGVPIGGPVGIDLFFVISGYLITRQLVDERTRTGRVSMVAFIAKRVRRIAPVAIVVIVATVLVSSLIWYLPRAIVVAGDGMSALGLVANWHFIAEQHSYLEPSGTPSPLEHTWSLSVEEQFYLVWPLLVVLATLRVRSGARRRIVARVVAVAAVALVLTAVYSAWRTASAPDAAYFDTVARSWEFIPGIIGGALAASIDRIDVRVRTAVGSAGFLVLVGSAFWLDPSIGFPWPGAVPSVLGAALFVTFGIHGGVPRRLLTIPPTRYLGRISYPLYLWHFPVAILLPVAYGRSTTVLVVAAALSVLLADLTSRWIETPVLRSGWLRGWTAGGHRPLRAVLALRRSSRRRTIRAAAITAVFLVLIGASAAVPSPGSARLTAAVAAVVGDVRPSPTREWADDVEVRRAVDAALAAPRWPSALEPSLDRAFTTTIADEFDEVAGCRYPDGTVLAEALPCDAGPATAAHTALLIGDSTATAWAPGVVDALVPLGWRVRTLAFSACSPFAVPAARDAPSSTCSTSRQAGLALAAGAEADLVVLSAGGETWSERVRQLPSERRAAFARQWSAAVSDGVDQYRRLADRVVVLGPSPHGAHTSDCAVRVGGPERCETELPRDEVRASCVGGDVECVDVTPWFCDADGVCPAFIGDTLVRADRSHLTARTARSMSALLREALVSDEH</sequence>
<evidence type="ECO:0000256" key="1">
    <source>
        <dbReference type="SAM" id="Phobius"/>
    </source>
</evidence>
<feature type="domain" description="SGNH" evidence="3">
    <location>
        <begin position="469"/>
        <end position="696"/>
    </location>
</feature>
<gene>
    <name evidence="4" type="ORF">EDF64_101554</name>
</gene>
<dbReference type="InterPro" id="IPR043968">
    <property type="entry name" value="SGNH"/>
</dbReference>
<dbReference type="PANTHER" id="PTHR23028">
    <property type="entry name" value="ACETYLTRANSFERASE"/>
    <property type="match status" value="1"/>
</dbReference>
<reference evidence="4 5" key="1">
    <citation type="submission" date="2019-03" db="EMBL/GenBank/DDBJ databases">
        <title>Genomic analyses of the natural microbiome of Caenorhabditis elegans.</title>
        <authorList>
            <person name="Samuel B."/>
        </authorList>
    </citation>
    <scope>NUCLEOTIDE SEQUENCE [LARGE SCALE GENOMIC DNA]</scope>
    <source>
        <strain evidence="4 5">JUb65</strain>
    </source>
</reference>
<comment type="caution">
    <text evidence="4">The sequence shown here is derived from an EMBL/GenBank/DDBJ whole genome shotgun (WGS) entry which is preliminary data.</text>
</comment>
<dbReference type="RefSeq" id="WP_166645571.1">
    <property type="nucleotide sequence ID" value="NZ_SNVW01000001.1"/>
</dbReference>
<feature type="transmembrane region" description="Helical" evidence="1">
    <location>
        <begin position="236"/>
        <end position="252"/>
    </location>
</feature>
<dbReference type="InterPro" id="IPR002656">
    <property type="entry name" value="Acyl_transf_3_dom"/>
</dbReference>
<feature type="transmembrane region" description="Helical" evidence="1">
    <location>
        <begin position="213"/>
        <end position="229"/>
    </location>
</feature>
<dbReference type="Proteomes" id="UP000295764">
    <property type="component" value="Unassembled WGS sequence"/>
</dbReference>
<dbReference type="GO" id="GO:0016020">
    <property type="term" value="C:membrane"/>
    <property type="evidence" value="ECO:0007669"/>
    <property type="project" value="TreeGrafter"/>
</dbReference>
<dbReference type="Pfam" id="PF19040">
    <property type="entry name" value="SGNH"/>
    <property type="match status" value="1"/>
</dbReference>
<name>A0A4R6DP45_9MICO</name>
<evidence type="ECO:0000313" key="4">
    <source>
        <dbReference type="EMBL" id="TDN46687.1"/>
    </source>
</evidence>
<dbReference type="InterPro" id="IPR050879">
    <property type="entry name" value="Acyltransferase_3"/>
</dbReference>
<dbReference type="EMBL" id="SNVW01000001">
    <property type="protein sequence ID" value="TDN46687.1"/>
    <property type="molecule type" value="Genomic_DNA"/>
</dbReference>
<feature type="domain" description="Acyltransferase 3" evidence="2">
    <location>
        <begin position="14"/>
        <end position="337"/>
    </location>
</feature>
<accession>A0A4R6DP45</accession>
<keyword evidence="1" id="KW-0812">Transmembrane</keyword>
<keyword evidence="1" id="KW-0472">Membrane</keyword>
<organism evidence="4 5">
    <name type="scientific">Curtobacterium flaccumfaciens</name>
    <dbReference type="NCBI Taxonomy" id="2035"/>
    <lineage>
        <taxon>Bacteria</taxon>
        <taxon>Bacillati</taxon>
        <taxon>Actinomycetota</taxon>
        <taxon>Actinomycetes</taxon>
        <taxon>Micrococcales</taxon>
        <taxon>Microbacteriaceae</taxon>
        <taxon>Curtobacterium</taxon>
    </lineage>
</organism>
<feature type="transmembrane region" description="Helical" evidence="1">
    <location>
        <begin position="378"/>
        <end position="397"/>
    </location>
</feature>
<dbReference type="Pfam" id="PF01757">
    <property type="entry name" value="Acyl_transf_3"/>
    <property type="match status" value="1"/>
</dbReference>
<feature type="transmembrane region" description="Helical" evidence="1">
    <location>
        <begin position="172"/>
        <end position="193"/>
    </location>
</feature>
<feature type="transmembrane region" description="Helical" evidence="1">
    <location>
        <begin position="258"/>
        <end position="278"/>
    </location>
</feature>
<dbReference type="GO" id="GO:0016747">
    <property type="term" value="F:acyltransferase activity, transferring groups other than amino-acyl groups"/>
    <property type="evidence" value="ECO:0007669"/>
    <property type="project" value="InterPro"/>
</dbReference>
<dbReference type="AlphaFoldDB" id="A0A4R6DP45"/>
<evidence type="ECO:0000259" key="3">
    <source>
        <dbReference type="Pfam" id="PF19040"/>
    </source>
</evidence>
<feature type="transmembrane region" description="Helical" evidence="1">
    <location>
        <begin position="148"/>
        <end position="165"/>
    </location>
</feature>
<feature type="transmembrane region" description="Helical" evidence="1">
    <location>
        <begin position="12"/>
        <end position="29"/>
    </location>
</feature>
<feature type="transmembrane region" description="Helical" evidence="1">
    <location>
        <begin position="76"/>
        <end position="98"/>
    </location>
</feature>